<accession>A0A9P7ABN0</accession>
<dbReference type="AlphaFoldDB" id="A0A9P7ABN0"/>
<reference evidence="2" key="1">
    <citation type="journal article" date="2020" name="New Phytol.">
        <title>Comparative genomics reveals dynamic genome evolution in host specialist ectomycorrhizal fungi.</title>
        <authorList>
            <person name="Lofgren L.A."/>
            <person name="Nguyen N.H."/>
            <person name="Vilgalys R."/>
            <person name="Ruytinx J."/>
            <person name="Liao H.L."/>
            <person name="Branco S."/>
            <person name="Kuo A."/>
            <person name="LaButti K."/>
            <person name="Lipzen A."/>
            <person name="Andreopoulos W."/>
            <person name="Pangilinan J."/>
            <person name="Riley R."/>
            <person name="Hundley H."/>
            <person name="Na H."/>
            <person name="Barry K."/>
            <person name="Grigoriev I.V."/>
            <person name="Stajich J.E."/>
            <person name="Kennedy P.G."/>
        </authorList>
    </citation>
    <scope>NUCLEOTIDE SEQUENCE</scope>
    <source>
        <strain evidence="2">S12</strain>
    </source>
</reference>
<feature type="region of interest" description="Disordered" evidence="1">
    <location>
        <begin position="80"/>
        <end position="151"/>
    </location>
</feature>
<sequence length="305" mass="33925">MYTNRPVKHANLYVSVDIRILQFTLSFVRRPNNTATSTNANKPRAACPICWTKPTAALLEHSEKAALPSQTKAINDFRAAEAATKSTTENPQAATPAPSLEPSMMQPAISTPTSSSKQAHIEEISDDDECEDARTNPKSKKPRKSASRTDSDLVGEDGILIDIDVQSIADTASTRELRTADIEESFGTTFEHTRSNGKVKKHRKCKFCRKQCMLVNETTTLRRHAEANFAGKYCTWAKQNSFESMLPGDVKARKDKAEHEQQIITSHLTERKIAEHVVPYVGRSKDGDVRMKAMRASQSLSDTEM</sequence>
<evidence type="ECO:0000313" key="2">
    <source>
        <dbReference type="EMBL" id="KAG1786128.1"/>
    </source>
</evidence>
<organism evidence="2 3">
    <name type="scientific">Suillus plorans</name>
    <dbReference type="NCBI Taxonomy" id="116603"/>
    <lineage>
        <taxon>Eukaryota</taxon>
        <taxon>Fungi</taxon>
        <taxon>Dikarya</taxon>
        <taxon>Basidiomycota</taxon>
        <taxon>Agaricomycotina</taxon>
        <taxon>Agaricomycetes</taxon>
        <taxon>Agaricomycetidae</taxon>
        <taxon>Boletales</taxon>
        <taxon>Suillineae</taxon>
        <taxon>Suillaceae</taxon>
        <taxon>Suillus</taxon>
    </lineage>
</organism>
<dbReference type="EMBL" id="JABBWE010000097">
    <property type="protein sequence ID" value="KAG1786128.1"/>
    <property type="molecule type" value="Genomic_DNA"/>
</dbReference>
<evidence type="ECO:0000313" key="3">
    <source>
        <dbReference type="Proteomes" id="UP000719766"/>
    </source>
</evidence>
<comment type="caution">
    <text evidence="2">The sequence shown here is derived from an EMBL/GenBank/DDBJ whole genome shotgun (WGS) entry which is preliminary data.</text>
</comment>
<evidence type="ECO:0000256" key="1">
    <source>
        <dbReference type="SAM" id="MobiDB-lite"/>
    </source>
</evidence>
<protein>
    <submittedName>
        <fullName evidence="2">Uncharacterized protein</fullName>
    </submittedName>
</protein>
<name>A0A9P7ABN0_9AGAM</name>
<keyword evidence="3" id="KW-1185">Reference proteome</keyword>
<feature type="compositionally biased region" description="Polar residues" evidence="1">
    <location>
        <begin position="108"/>
        <end position="118"/>
    </location>
</feature>
<gene>
    <name evidence="2" type="ORF">HD556DRAFT_1313686</name>
</gene>
<dbReference type="Proteomes" id="UP000719766">
    <property type="component" value="Unassembled WGS sequence"/>
</dbReference>
<dbReference type="OrthoDB" id="2684025at2759"/>
<feature type="compositionally biased region" description="Basic residues" evidence="1">
    <location>
        <begin position="137"/>
        <end position="146"/>
    </location>
</feature>
<dbReference type="GeneID" id="64594605"/>
<feature type="compositionally biased region" description="Polar residues" evidence="1">
    <location>
        <begin position="84"/>
        <end position="93"/>
    </location>
</feature>
<dbReference type="RefSeq" id="XP_041153598.1">
    <property type="nucleotide sequence ID" value="XM_041300841.1"/>
</dbReference>
<proteinExistence type="predicted"/>